<reference evidence="2 3" key="1">
    <citation type="submission" date="2015-01" db="EMBL/GenBank/DDBJ databases">
        <title>Evolution of Trichinella species and genotypes.</title>
        <authorList>
            <person name="Korhonen P.K."/>
            <person name="Edoardo P."/>
            <person name="Giuseppe L.R."/>
            <person name="Gasser R.B."/>
        </authorList>
    </citation>
    <scope>NUCLEOTIDE SEQUENCE [LARGE SCALE GENOMIC DNA]</scope>
    <source>
        <strain evidence="2">ISS417</strain>
    </source>
</reference>
<keyword evidence="1" id="KW-1133">Transmembrane helix</keyword>
<sequence>LKGQGNKSCLRNSLISAFSEICGANCSSNLYKIVPMYQLCHTIIFIISRTKMESQLMHIIKREWSFIMSLNCLISSVLLDALVKISIARFYFRFQDTILFISFGVLIVASLLFRKFRTSSEKRLTISQVINCIWPAFLIYISFYLRLYHARYDARYFQAFRIASFYAPIFTLTLKKFILWHEISFVEICLAIYVLFCGILANYGIFSLLSLRHYAVSIIYCTANSICFAWAESIKRQPSQDKSDVFCALCICLFILSYFGFMLNENLTNVISYLTFNINHAFLYLVYCILFLIIAWFIFITFYSCCSQSAFTTTIILAGVPSVQLWLSFLAPMEYALIDAWPSKLNIFAHLFQLFGITTYFQYCK</sequence>
<keyword evidence="1" id="KW-0472">Membrane</keyword>
<proteinExistence type="predicted"/>
<keyword evidence="1" id="KW-0812">Transmembrane</keyword>
<feature type="transmembrane region" description="Helical" evidence="1">
    <location>
        <begin position="156"/>
        <end position="173"/>
    </location>
</feature>
<comment type="caution">
    <text evidence="2">The sequence shown here is derived from an EMBL/GenBank/DDBJ whole genome shotgun (WGS) entry which is preliminary data.</text>
</comment>
<feature type="transmembrane region" description="Helical" evidence="1">
    <location>
        <begin position="347"/>
        <end position="364"/>
    </location>
</feature>
<feature type="transmembrane region" description="Helical" evidence="1">
    <location>
        <begin position="310"/>
        <end position="327"/>
    </location>
</feature>
<feature type="non-terminal residue" evidence="2">
    <location>
        <position position="1"/>
    </location>
</feature>
<dbReference type="AlphaFoldDB" id="A0A0V0U2T9"/>
<feature type="transmembrane region" description="Helical" evidence="1">
    <location>
        <begin position="185"/>
        <end position="205"/>
    </location>
</feature>
<dbReference type="Proteomes" id="UP000055048">
    <property type="component" value="Unassembled WGS sequence"/>
</dbReference>
<feature type="transmembrane region" description="Helical" evidence="1">
    <location>
        <begin position="281"/>
        <end position="303"/>
    </location>
</feature>
<feature type="transmembrane region" description="Helical" evidence="1">
    <location>
        <begin position="97"/>
        <end position="113"/>
    </location>
</feature>
<name>A0A0V0U2T9_9BILA</name>
<feature type="transmembrane region" description="Helical" evidence="1">
    <location>
        <begin position="243"/>
        <end position="261"/>
    </location>
</feature>
<accession>A0A0V0U2T9</accession>
<evidence type="ECO:0008006" key="4">
    <source>
        <dbReference type="Google" id="ProtNLM"/>
    </source>
</evidence>
<dbReference type="EMBL" id="JYDJ01000073">
    <property type="protein sequence ID" value="KRX45576.1"/>
    <property type="molecule type" value="Genomic_DNA"/>
</dbReference>
<dbReference type="OrthoDB" id="5915726at2759"/>
<organism evidence="2 3">
    <name type="scientific">Trichinella murrelli</name>
    <dbReference type="NCBI Taxonomy" id="144512"/>
    <lineage>
        <taxon>Eukaryota</taxon>
        <taxon>Metazoa</taxon>
        <taxon>Ecdysozoa</taxon>
        <taxon>Nematoda</taxon>
        <taxon>Enoplea</taxon>
        <taxon>Dorylaimia</taxon>
        <taxon>Trichinellida</taxon>
        <taxon>Trichinellidae</taxon>
        <taxon>Trichinella</taxon>
    </lineage>
</organism>
<protein>
    <recommendedName>
        <fullName evidence="4">Transmembrane protein</fullName>
    </recommendedName>
</protein>
<evidence type="ECO:0000313" key="3">
    <source>
        <dbReference type="Proteomes" id="UP000055048"/>
    </source>
</evidence>
<evidence type="ECO:0000256" key="1">
    <source>
        <dbReference type="SAM" id="Phobius"/>
    </source>
</evidence>
<keyword evidence="3" id="KW-1185">Reference proteome</keyword>
<feature type="non-terminal residue" evidence="2">
    <location>
        <position position="365"/>
    </location>
</feature>
<evidence type="ECO:0000313" key="2">
    <source>
        <dbReference type="EMBL" id="KRX45576.1"/>
    </source>
</evidence>
<gene>
    <name evidence="2" type="ORF">T05_4211</name>
</gene>
<feature type="transmembrane region" description="Helical" evidence="1">
    <location>
        <begin position="125"/>
        <end position="144"/>
    </location>
</feature>